<feature type="domain" description="Endonuclease/exonuclease/phosphatase" evidence="2">
    <location>
        <begin position="64"/>
        <end position="283"/>
    </location>
</feature>
<dbReference type="Gene3D" id="3.60.10.10">
    <property type="entry name" value="Endonuclease/exonuclease/phosphatase"/>
    <property type="match status" value="1"/>
</dbReference>
<dbReference type="InterPro" id="IPR036691">
    <property type="entry name" value="Endo/exonu/phosph_ase_sf"/>
</dbReference>
<reference evidence="4" key="1">
    <citation type="submission" date="2023-07" db="EMBL/GenBank/DDBJ databases">
        <title>30 novel species of actinomycetes from the DSMZ collection.</title>
        <authorList>
            <person name="Nouioui I."/>
        </authorList>
    </citation>
    <scope>NUCLEOTIDE SEQUENCE [LARGE SCALE GENOMIC DNA]</scope>
    <source>
        <strain evidence="4">DSM 41636</strain>
    </source>
</reference>
<organism evidence="3 4">
    <name type="scientific">Streptomyces edwardsiae</name>
    <dbReference type="NCBI Taxonomy" id="3075527"/>
    <lineage>
        <taxon>Bacteria</taxon>
        <taxon>Bacillati</taxon>
        <taxon>Actinomycetota</taxon>
        <taxon>Actinomycetes</taxon>
        <taxon>Kitasatosporales</taxon>
        <taxon>Streptomycetaceae</taxon>
        <taxon>Streptomyces</taxon>
    </lineage>
</organism>
<evidence type="ECO:0000256" key="1">
    <source>
        <dbReference type="SAM" id="Phobius"/>
    </source>
</evidence>
<keyword evidence="1" id="KW-1133">Transmembrane helix</keyword>
<dbReference type="GO" id="GO:0004519">
    <property type="term" value="F:endonuclease activity"/>
    <property type="evidence" value="ECO:0007669"/>
    <property type="project" value="UniProtKB-KW"/>
</dbReference>
<accession>A0ABU2Q1J3</accession>
<keyword evidence="3" id="KW-0255">Endonuclease</keyword>
<evidence type="ECO:0000313" key="3">
    <source>
        <dbReference type="EMBL" id="MDT0398304.1"/>
    </source>
</evidence>
<keyword evidence="1" id="KW-0812">Transmembrane</keyword>
<dbReference type="PANTHER" id="PTHR14859">
    <property type="entry name" value="CALCOFLUOR WHITE HYPERSENSITIVE PROTEIN PRECURSOR"/>
    <property type="match status" value="1"/>
</dbReference>
<keyword evidence="3" id="KW-0378">Hydrolase</keyword>
<evidence type="ECO:0000313" key="4">
    <source>
        <dbReference type="Proteomes" id="UP001183881"/>
    </source>
</evidence>
<protein>
    <submittedName>
        <fullName evidence="3">Endonuclease/exonuclease/phosphatase family protein</fullName>
    </submittedName>
</protein>
<keyword evidence="4" id="KW-1185">Reference proteome</keyword>
<sequence>METSDDRCADGEEAKVLGRSTRLLAGAVLVACMVFLGSSTPFGTPSARSLPVDAAEDVVPNRVATWNLCNPCDASNVGRAADIAEHAPQVIGMQEACVRDVESIRQHLEHLHGLVYHVKYGSVLRNWGRCGGAPWNPGGYGQAILSAAPMTDAVNVEYPDGGSEDRGYMAVTTTVDGRSVRVFNTHFAERRQEEIRVDQAAVLAKEVARHDRTIVLGDFNAVPDAPELAPMWSLADDADPDCRPSSTGTCETTTDWRSKFDYVFLRDVTALSQRVEPSLYSDHDLVHADLDLR</sequence>
<gene>
    <name evidence="3" type="ORF">RM705_26915</name>
</gene>
<comment type="caution">
    <text evidence="3">The sequence shown here is derived from an EMBL/GenBank/DDBJ whole genome shotgun (WGS) entry which is preliminary data.</text>
</comment>
<feature type="transmembrane region" description="Helical" evidence="1">
    <location>
        <begin position="23"/>
        <end position="42"/>
    </location>
</feature>
<dbReference type="SUPFAM" id="SSF56219">
    <property type="entry name" value="DNase I-like"/>
    <property type="match status" value="1"/>
</dbReference>
<dbReference type="InterPro" id="IPR005135">
    <property type="entry name" value="Endo/exonuclease/phosphatase"/>
</dbReference>
<dbReference type="EMBL" id="JAVRFA010000047">
    <property type="protein sequence ID" value="MDT0398304.1"/>
    <property type="molecule type" value="Genomic_DNA"/>
</dbReference>
<keyword evidence="3" id="KW-0540">Nuclease</keyword>
<name>A0ABU2Q1J3_9ACTN</name>
<dbReference type="InterPro" id="IPR051916">
    <property type="entry name" value="GPI-anchor_lipid_remodeler"/>
</dbReference>
<keyword evidence="1" id="KW-0472">Membrane</keyword>
<dbReference type="Pfam" id="PF03372">
    <property type="entry name" value="Exo_endo_phos"/>
    <property type="match status" value="1"/>
</dbReference>
<dbReference type="RefSeq" id="WP_311647146.1">
    <property type="nucleotide sequence ID" value="NZ_JAVRFA010000047.1"/>
</dbReference>
<evidence type="ECO:0000259" key="2">
    <source>
        <dbReference type="Pfam" id="PF03372"/>
    </source>
</evidence>
<dbReference type="PANTHER" id="PTHR14859:SF15">
    <property type="entry name" value="ENDONUCLEASE_EXONUCLEASE_PHOSPHATASE DOMAIN-CONTAINING PROTEIN"/>
    <property type="match status" value="1"/>
</dbReference>
<proteinExistence type="predicted"/>
<dbReference type="Proteomes" id="UP001183881">
    <property type="component" value="Unassembled WGS sequence"/>
</dbReference>